<dbReference type="Proteomes" id="UP001556692">
    <property type="component" value="Unassembled WGS sequence"/>
</dbReference>
<gene>
    <name evidence="2" type="ORF">ABGN05_15870</name>
</gene>
<reference evidence="2 3" key="1">
    <citation type="submission" date="2024-05" db="EMBL/GenBank/DDBJ databases">
        <authorList>
            <person name="Jiang F."/>
        </authorList>
    </citation>
    <scope>NUCLEOTIDE SEQUENCE [LARGE SCALE GENOMIC DNA]</scope>
    <source>
        <strain evidence="2 3">LZ166</strain>
    </source>
</reference>
<sequence length="51" mass="6125">MLPVTAYSLFVEGLTRFHDPSSRTGNRVPEQHLERRTAFQRDRPFRNHPRF</sequence>
<protein>
    <submittedName>
        <fullName evidence="2">Uncharacterized protein</fullName>
    </submittedName>
</protein>
<organism evidence="2 3">
    <name type="scientific">Aquibium pacificus</name>
    <dbReference type="NCBI Taxonomy" id="3153579"/>
    <lineage>
        <taxon>Bacteria</taxon>
        <taxon>Pseudomonadati</taxon>
        <taxon>Pseudomonadota</taxon>
        <taxon>Alphaproteobacteria</taxon>
        <taxon>Hyphomicrobiales</taxon>
        <taxon>Phyllobacteriaceae</taxon>
        <taxon>Aquibium</taxon>
    </lineage>
</organism>
<feature type="compositionally biased region" description="Basic and acidic residues" evidence="1">
    <location>
        <begin position="29"/>
        <end position="45"/>
    </location>
</feature>
<evidence type="ECO:0000256" key="1">
    <source>
        <dbReference type="SAM" id="MobiDB-lite"/>
    </source>
</evidence>
<keyword evidence="3" id="KW-1185">Reference proteome</keyword>
<name>A0ABV3SK38_9HYPH</name>
<comment type="caution">
    <text evidence="2">The sequence shown here is derived from an EMBL/GenBank/DDBJ whole genome shotgun (WGS) entry which is preliminary data.</text>
</comment>
<dbReference type="EMBL" id="JBDPGJ010000003">
    <property type="protein sequence ID" value="MEX0407143.1"/>
    <property type="molecule type" value="Genomic_DNA"/>
</dbReference>
<evidence type="ECO:0000313" key="3">
    <source>
        <dbReference type="Proteomes" id="UP001556692"/>
    </source>
</evidence>
<accession>A0ABV3SK38</accession>
<feature type="region of interest" description="Disordered" evidence="1">
    <location>
        <begin position="18"/>
        <end position="51"/>
    </location>
</feature>
<dbReference type="RefSeq" id="WP_367955011.1">
    <property type="nucleotide sequence ID" value="NZ_JBDPGJ010000003.1"/>
</dbReference>
<proteinExistence type="predicted"/>
<evidence type="ECO:0000313" key="2">
    <source>
        <dbReference type="EMBL" id="MEX0407143.1"/>
    </source>
</evidence>